<dbReference type="EMBL" id="JAUHHV010000010">
    <property type="protein sequence ID" value="KAK1410916.1"/>
    <property type="molecule type" value="Genomic_DNA"/>
</dbReference>
<feature type="region of interest" description="Disordered" evidence="1">
    <location>
        <begin position="1"/>
        <end position="22"/>
    </location>
</feature>
<reference evidence="2" key="1">
    <citation type="journal article" date="2023" name="bioRxiv">
        <title>Improved chromosome-level genome assembly for marigold (Tagetes erecta).</title>
        <authorList>
            <person name="Jiang F."/>
            <person name="Yuan L."/>
            <person name="Wang S."/>
            <person name="Wang H."/>
            <person name="Xu D."/>
            <person name="Wang A."/>
            <person name="Fan W."/>
        </authorList>
    </citation>
    <scope>NUCLEOTIDE SEQUENCE</scope>
    <source>
        <strain evidence="2">WSJ</strain>
        <tissue evidence="2">Leaf</tissue>
    </source>
</reference>
<dbReference type="Proteomes" id="UP001229421">
    <property type="component" value="Unassembled WGS sequence"/>
</dbReference>
<feature type="compositionally biased region" description="Basic and acidic residues" evidence="1">
    <location>
        <begin position="40"/>
        <end position="51"/>
    </location>
</feature>
<proteinExistence type="predicted"/>
<gene>
    <name evidence="2" type="ORF">QVD17_37458</name>
</gene>
<feature type="region of interest" description="Disordered" evidence="1">
    <location>
        <begin position="38"/>
        <end position="60"/>
    </location>
</feature>
<evidence type="ECO:0000313" key="2">
    <source>
        <dbReference type="EMBL" id="KAK1410916.1"/>
    </source>
</evidence>
<comment type="caution">
    <text evidence="2">The sequence shown here is derived from an EMBL/GenBank/DDBJ whole genome shotgun (WGS) entry which is preliminary data.</text>
</comment>
<accession>A0AAD8JWR0</accession>
<evidence type="ECO:0000256" key="1">
    <source>
        <dbReference type="SAM" id="MobiDB-lite"/>
    </source>
</evidence>
<evidence type="ECO:0000313" key="3">
    <source>
        <dbReference type="Proteomes" id="UP001229421"/>
    </source>
</evidence>
<organism evidence="2 3">
    <name type="scientific">Tagetes erecta</name>
    <name type="common">African marigold</name>
    <dbReference type="NCBI Taxonomy" id="13708"/>
    <lineage>
        <taxon>Eukaryota</taxon>
        <taxon>Viridiplantae</taxon>
        <taxon>Streptophyta</taxon>
        <taxon>Embryophyta</taxon>
        <taxon>Tracheophyta</taxon>
        <taxon>Spermatophyta</taxon>
        <taxon>Magnoliopsida</taxon>
        <taxon>eudicotyledons</taxon>
        <taxon>Gunneridae</taxon>
        <taxon>Pentapetalae</taxon>
        <taxon>asterids</taxon>
        <taxon>campanulids</taxon>
        <taxon>Asterales</taxon>
        <taxon>Asteraceae</taxon>
        <taxon>Asteroideae</taxon>
        <taxon>Heliantheae alliance</taxon>
        <taxon>Tageteae</taxon>
        <taxon>Tagetes</taxon>
    </lineage>
</organism>
<name>A0AAD8JWR0_TARER</name>
<keyword evidence="3" id="KW-1185">Reference proteome</keyword>
<dbReference type="AlphaFoldDB" id="A0AAD8JWR0"/>
<sequence>MQQVRMRVKGEESEEGEGPQQVMMRVKSPAYYYDLVTRPLNEEDKIPKSEEENQQDDDDDELEIHCILTHLLHHQRISED</sequence>
<protein>
    <submittedName>
        <fullName evidence="2">Uncharacterized protein</fullName>
    </submittedName>
</protein>